<dbReference type="Proteomes" id="UP001168877">
    <property type="component" value="Unassembled WGS sequence"/>
</dbReference>
<gene>
    <name evidence="1" type="ORF">LWI29_034439</name>
</gene>
<organism evidence="1 2">
    <name type="scientific">Acer saccharum</name>
    <name type="common">Sugar maple</name>
    <dbReference type="NCBI Taxonomy" id="4024"/>
    <lineage>
        <taxon>Eukaryota</taxon>
        <taxon>Viridiplantae</taxon>
        <taxon>Streptophyta</taxon>
        <taxon>Embryophyta</taxon>
        <taxon>Tracheophyta</taxon>
        <taxon>Spermatophyta</taxon>
        <taxon>Magnoliopsida</taxon>
        <taxon>eudicotyledons</taxon>
        <taxon>Gunneridae</taxon>
        <taxon>Pentapetalae</taxon>
        <taxon>rosids</taxon>
        <taxon>malvids</taxon>
        <taxon>Sapindales</taxon>
        <taxon>Sapindaceae</taxon>
        <taxon>Hippocastanoideae</taxon>
        <taxon>Acereae</taxon>
        <taxon>Acer</taxon>
    </lineage>
</organism>
<sequence length="151" mass="16395">MAKFEEVVRESGVIYVLIGREEDRPSDAPNMVQTVDIELRYVLLKEDSGWYHRCGLWAVEYHHVTEWSCGDRAKVEQQLLPSRLQKVLQWRCCSMVGATPCSVVVVASSSAAGAGSGRGGLGNSASLTLPGSVVLAAASGVLRWWSSNVTN</sequence>
<proteinExistence type="predicted"/>
<evidence type="ECO:0000313" key="2">
    <source>
        <dbReference type="Proteomes" id="UP001168877"/>
    </source>
</evidence>
<name>A0AA39TMG4_ACESA</name>
<reference evidence="1" key="2">
    <citation type="submission" date="2023-06" db="EMBL/GenBank/DDBJ databases">
        <authorList>
            <person name="Swenson N.G."/>
            <person name="Wegrzyn J.L."/>
            <person name="Mcevoy S.L."/>
        </authorList>
    </citation>
    <scope>NUCLEOTIDE SEQUENCE</scope>
    <source>
        <strain evidence="1">NS2018</strain>
        <tissue evidence="1">Leaf</tissue>
    </source>
</reference>
<dbReference type="EMBL" id="JAUESC010000002">
    <property type="protein sequence ID" value="KAK0606135.1"/>
    <property type="molecule type" value="Genomic_DNA"/>
</dbReference>
<protein>
    <submittedName>
        <fullName evidence="1">Uncharacterized protein</fullName>
    </submittedName>
</protein>
<reference evidence="1" key="1">
    <citation type="journal article" date="2022" name="Plant J.">
        <title>Strategies of tolerance reflected in two North American maple genomes.</title>
        <authorList>
            <person name="McEvoy S.L."/>
            <person name="Sezen U.U."/>
            <person name="Trouern-Trend A."/>
            <person name="McMahon S.M."/>
            <person name="Schaberg P.G."/>
            <person name="Yang J."/>
            <person name="Wegrzyn J.L."/>
            <person name="Swenson N.G."/>
        </authorList>
    </citation>
    <scope>NUCLEOTIDE SEQUENCE</scope>
    <source>
        <strain evidence="1">NS2018</strain>
    </source>
</reference>
<dbReference type="AlphaFoldDB" id="A0AA39TMG4"/>
<accession>A0AA39TMG4</accession>
<comment type="caution">
    <text evidence="1">The sequence shown here is derived from an EMBL/GenBank/DDBJ whole genome shotgun (WGS) entry which is preliminary data.</text>
</comment>
<evidence type="ECO:0000313" key="1">
    <source>
        <dbReference type="EMBL" id="KAK0606135.1"/>
    </source>
</evidence>
<keyword evidence="2" id="KW-1185">Reference proteome</keyword>